<keyword evidence="5" id="KW-0573">Peptidoglycan synthesis</keyword>
<dbReference type="PATRIC" id="fig|1423784.4.peg.1772"/>
<feature type="transmembrane region" description="Helical" evidence="10">
    <location>
        <begin position="415"/>
        <end position="434"/>
    </location>
</feature>
<dbReference type="GO" id="GO:0006508">
    <property type="term" value="P:proteolysis"/>
    <property type="evidence" value="ECO:0007669"/>
    <property type="project" value="InterPro"/>
</dbReference>
<evidence type="ECO:0000256" key="2">
    <source>
        <dbReference type="ARBA" id="ARBA00022729"/>
    </source>
</evidence>
<dbReference type="Gene3D" id="3.40.710.10">
    <property type="entry name" value="DD-peptidase/beta-lactamase superfamily"/>
    <property type="match status" value="1"/>
</dbReference>
<evidence type="ECO:0000256" key="9">
    <source>
        <dbReference type="RuleBase" id="RU004016"/>
    </source>
</evidence>
<comment type="similarity">
    <text evidence="1 9">Belongs to the peptidase S11 family.</text>
</comment>
<dbReference type="InterPro" id="IPR018044">
    <property type="entry name" value="Peptidase_S11"/>
</dbReference>
<feature type="binding site" evidence="8">
    <location>
        <position position="264"/>
    </location>
    <ligand>
        <name>substrate</name>
    </ligand>
</feature>
<dbReference type="Proteomes" id="UP000051957">
    <property type="component" value="Unassembled WGS sequence"/>
</dbReference>
<keyword evidence="10" id="KW-1133">Transmembrane helix</keyword>
<reference evidence="12 13" key="1">
    <citation type="journal article" date="2015" name="Genome Announc.">
        <title>Expanding the biotechnology potential of lactobacilli through comparative genomics of 213 strains and associated genera.</title>
        <authorList>
            <person name="Sun Z."/>
            <person name="Harris H.M."/>
            <person name="McCann A."/>
            <person name="Guo C."/>
            <person name="Argimon S."/>
            <person name="Zhang W."/>
            <person name="Yang X."/>
            <person name="Jeffery I.B."/>
            <person name="Cooney J.C."/>
            <person name="Kagawa T.F."/>
            <person name="Liu W."/>
            <person name="Song Y."/>
            <person name="Salvetti E."/>
            <person name="Wrobel A."/>
            <person name="Rasinkangas P."/>
            <person name="Parkhill J."/>
            <person name="Rea M.C."/>
            <person name="O'Sullivan O."/>
            <person name="Ritari J."/>
            <person name="Douillard F.P."/>
            <person name="Paul Ross R."/>
            <person name="Yang R."/>
            <person name="Briner A.E."/>
            <person name="Felis G.E."/>
            <person name="de Vos W.M."/>
            <person name="Barrangou R."/>
            <person name="Klaenhammer T.R."/>
            <person name="Caufield P.W."/>
            <person name="Cui Y."/>
            <person name="Zhang H."/>
            <person name="O'Toole P.W."/>
        </authorList>
    </citation>
    <scope>NUCLEOTIDE SEQUENCE [LARGE SCALE GENOMIC DNA]</scope>
    <source>
        <strain evidence="12 13">DSM 5707</strain>
    </source>
</reference>
<evidence type="ECO:0000313" key="12">
    <source>
        <dbReference type="EMBL" id="KRM46825.1"/>
    </source>
</evidence>
<comment type="caution">
    <text evidence="12">The sequence shown here is derived from an EMBL/GenBank/DDBJ whole genome shotgun (WGS) entry which is preliminary data.</text>
</comment>
<feature type="active site" description="Acyl-ester intermediate" evidence="7">
    <location>
        <position position="76"/>
    </location>
</feature>
<dbReference type="PANTHER" id="PTHR21581:SF11">
    <property type="entry name" value="D-ALANYL-D-ALANINE CARBOXYPEPTIDASE DACA"/>
    <property type="match status" value="1"/>
</dbReference>
<dbReference type="InterPro" id="IPR001967">
    <property type="entry name" value="Peptidase_S11_N"/>
</dbReference>
<gene>
    <name evidence="12" type="ORF">FC51_GL001737</name>
</gene>
<keyword evidence="10" id="KW-0812">Transmembrane</keyword>
<name>A0A0R1Z522_9LACO</name>
<keyword evidence="10" id="KW-0472">Membrane</keyword>
<evidence type="ECO:0000256" key="6">
    <source>
        <dbReference type="ARBA" id="ARBA00023316"/>
    </source>
</evidence>
<keyword evidence="6" id="KW-0961">Cell wall biogenesis/degradation</keyword>
<feature type="domain" description="Peptidase S11 D-alanyl-D-alanine carboxypeptidase A N-terminal" evidence="11">
    <location>
        <begin position="42"/>
        <end position="294"/>
    </location>
</feature>
<dbReference type="EMBL" id="AZGK01000004">
    <property type="protein sequence ID" value="KRM46825.1"/>
    <property type="molecule type" value="Genomic_DNA"/>
</dbReference>
<dbReference type="GO" id="GO:0009252">
    <property type="term" value="P:peptidoglycan biosynthetic process"/>
    <property type="evidence" value="ECO:0007669"/>
    <property type="project" value="UniProtKB-KW"/>
</dbReference>
<evidence type="ECO:0000256" key="5">
    <source>
        <dbReference type="ARBA" id="ARBA00022984"/>
    </source>
</evidence>
<evidence type="ECO:0000256" key="10">
    <source>
        <dbReference type="SAM" id="Phobius"/>
    </source>
</evidence>
<evidence type="ECO:0000313" key="13">
    <source>
        <dbReference type="Proteomes" id="UP000051957"/>
    </source>
</evidence>
<feature type="active site" evidence="7">
    <location>
        <position position="140"/>
    </location>
</feature>
<keyword evidence="12" id="KW-0121">Carboxypeptidase</keyword>
<protein>
    <submittedName>
        <fullName evidence="12">Serine-type D-Ala-D-Ala carboxypeptidase</fullName>
    </submittedName>
</protein>
<accession>A0A0R1Z522</accession>
<evidence type="ECO:0000256" key="8">
    <source>
        <dbReference type="PIRSR" id="PIRSR618044-2"/>
    </source>
</evidence>
<keyword evidence="2" id="KW-0732">Signal</keyword>
<evidence type="ECO:0000256" key="7">
    <source>
        <dbReference type="PIRSR" id="PIRSR618044-1"/>
    </source>
</evidence>
<dbReference type="InterPro" id="IPR012338">
    <property type="entry name" value="Beta-lactam/transpept-like"/>
</dbReference>
<dbReference type="GO" id="GO:0008360">
    <property type="term" value="P:regulation of cell shape"/>
    <property type="evidence" value="ECO:0007669"/>
    <property type="project" value="UniProtKB-KW"/>
</dbReference>
<dbReference type="AlphaFoldDB" id="A0A0R1Z522"/>
<keyword evidence="12" id="KW-0645">Protease</keyword>
<keyword evidence="4" id="KW-0133">Cell shape</keyword>
<sequence length="439" mass="48540">MSAILQTAAKHHRIHWQQLVIALAGFVATLMLMVIQVSANKGQQQKFEAKEAYVMDAKTGQVLYQKNGNTKRPIASLSKLMTLYLTKKAIDNHQISWDQKVPVDSELRKMSKSYEVGGFRIKRTKQYTVRDLYKAALIASSNSSAIALGNLVGGGSNATFVKMMNQQAKKWHLQATFVSSSGLDNTDLSKYHYQVPHTTAKAQNMVSAKAISTVAAHVLEEFPTITKWSKQPSMKVGSQVLINSNRLLPGSAFYHKSTHVDGLKTGFTENAGLCITVTYWHDGRHLIATIIDSNTLYTSMNKLINAVNGKYQPTKVALADRTFTINGHRIKATPEEQTAVIWQKVGTESAHVVNYTQTQSKLPVEKGATIGNAIVRLKDNASSAVIPMKADQSLQLPKQRAKNKHQHQVSLIQEILGFVGGILAVIFRFFGAFVKFMTP</sequence>
<evidence type="ECO:0000259" key="11">
    <source>
        <dbReference type="Pfam" id="PF00768"/>
    </source>
</evidence>
<dbReference type="SUPFAM" id="SSF56601">
    <property type="entry name" value="beta-lactamase/transpeptidase-like"/>
    <property type="match status" value="1"/>
</dbReference>
<evidence type="ECO:0000256" key="1">
    <source>
        <dbReference type="ARBA" id="ARBA00007164"/>
    </source>
</evidence>
<dbReference type="GO" id="GO:0071555">
    <property type="term" value="P:cell wall organization"/>
    <property type="evidence" value="ECO:0007669"/>
    <property type="project" value="UniProtKB-KW"/>
</dbReference>
<dbReference type="PANTHER" id="PTHR21581">
    <property type="entry name" value="D-ALANYL-D-ALANINE CARBOXYPEPTIDASE"/>
    <property type="match status" value="1"/>
</dbReference>
<evidence type="ECO:0000256" key="3">
    <source>
        <dbReference type="ARBA" id="ARBA00022801"/>
    </source>
</evidence>
<dbReference type="GO" id="GO:0009002">
    <property type="term" value="F:serine-type D-Ala-D-Ala carboxypeptidase activity"/>
    <property type="evidence" value="ECO:0007669"/>
    <property type="project" value="InterPro"/>
</dbReference>
<proteinExistence type="inferred from homology"/>
<dbReference type="PRINTS" id="PR00725">
    <property type="entry name" value="DADACBPTASE1"/>
</dbReference>
<organism evidence="12 13">
    <name type="scientific">Lentilactobacillus parabuchneri DSM 5707 = NBRC 107865</name>
    <dbReference type="NCBI Taxonomy" id="1423784"/>
    <lineage>
        <taxon>Bacteria</taxon>
        <taxon>Bacillati</taxon>
        <taxon>Bacillota</taxon>
        <taxon>Bacilli</taxon>
        <taxon>Lactobacillales</taxon>
        <taxon>Lactobacillaceae</taxon>
        <taxon>Lentilactobacillus</taxon>
    </lineage>
</organism>
<keyword evidence="3" id="KW-0378">Hydrolase</keyword>
<dbReference type="Pfam" id="PF00768">
    <property type="entry name" value="Peptidase_S11"/>
    <property type="match status" value="1"/>
</dbReference>
<evidence type="ECO:0000256" key="4">
    <source>
        <dbReference type="ARBA" id="ARBA00022960"/>
    </source>
</evidence>
<feature type="transmembrane region" description="Helical" evidence="10">
    <location>
        <begin position="20"/>
        <end position="39"/>
    </location>
</feature>
<feature type="active site" description="Proton acceptor" evidence="7">
    <location>
        <position position="79"/>
    </location>
</feature>